<feature type="domain" description="Myosin tail" evidence="2">
    <location>
        <begin position="6"/>
        <end position="45"/>
    </location>
</feature>
<gene>
    <name evidence="3" type="ORF">SEV965_LOCUS39622</name>
</gene>
<reference evidence="3" key="1">
    <citation type="submission" date="2021-02" db="EMBL/GenBank/DDBJ databases">
        <authorList>
            <person name="Nowell W R."/>
        </authorList>
    </citation>
    <scope>NUCLEOTIDE SEQUENCE</scope>
</reference>
<evidence type="ECO:0000256" key="1">
    <source>
        <dbReference type="ARBA" id="ARBA00023054"/>
    </source>
</evidence>
<protein>
    <recommendedName>
        <fullName evidence="2">Myosin tail domain-containing protein</fullName>
    </recommendedName>
</protein>
<evidence type="ECO:0000259" key="2">
    <source>
        <dbReference type="Pfam" id="PF01576"/>
    </source>
</evidence>
<name>A0A815YKQ9_9BILA</name>
<comment type="caution">
    <text evidence="3">The sequence shown here is derived from an EMBL/GenBank/DDBJ whole genome shotgun (WGS) entry which is preliminary data.</text>
</comment>
<feature type="non-terminal residue" evidence="3">
    <location>
        <position position="1"/>
    </location>
</feature>
<keyword evidence="1" id="KW-0175">Coiled coil</keyword>
<evidence type="ECO:0000313" key="3">
    <source>
        <dbReference type="EMBL" id="CAF1571986.1"/>
    </source>
</evidence>
<dbReference type="AlphaFoldDB" id="A0A815YKQ9"/>
<organism evidence="3 4">
    <name type="scientific">Rotaria sordida</name>
    <dbReference type="NCBI Taxonomy" id="392033"/>
    <lineage>
        <taxon>Eukaryota</taxon>
        <taxon>Metazoa</taxon>
        <taxon>Spiralia</taxon>
        <taxon>Gnathifera</taxon>
        <taxon>Rotifera</taxon>
        <taxon>Eurotatoria</taxon>
        <taxon>Bdelloidea</taxon>
        <taxon>Philodinida</taxon>
        <taxon>Philodinidae</taxon>
        <taxon>Rotaria</taxon>
    </lineage>
</organism>
<dbReference type="EMBL" id="CAJNOU010015397">
    <property type="protein sequence ID" value="CAF1571986.1"/>
    <property type="molecule type" value="Genomic_DNA"/>
</dbReference>
<accession>A0A815YKQ9</accession>
<dbReference type="Pfam" id="PF01576">
    <property type="entry name" value="Myosin_tail_1"/>
    <property type="match status" value="1"/>
</dbReference>
<evidence type="ECO:0000313" key="4">
    <source>
        <dbReference type="Proteomes" id="UP000663889"/>
    </source>
</evidence>
<proteinExistence type="predicted"/>
<dbReference type="Proteomes" id="UP000663889">
    <property type="component" value="Unassembled WGS sequence"/>
</dbReference>
<dbReference type="InterPro" id="IPR002928">
    <property type="entry name" value="Myosin_tail"/>
</dbReference>
<sequence length="46" mass="5521">QQTNLAYNHLEKRFRQLRAELDDMLSTKDDIGKNIHELERIKRALV</sequence>
<dbReference type="GO" id="GO:0016459">
    <property type="term" value="C:myosin complex"/>
    <property type="evidence" value="ECO:0007669"/>
    <property type="project" value="InterPro"/>
</dbReference>